<protein>
    <submittedName>
        <fullName evidence="3">Hpt domain-containing protein</fullName>
    </submittedName>
</protein>
<evidence type="ECO:0000256" key="1">
    <source>
        <dbReference type="PROSITE-ProRule" id="PRU00110"/>
    </source>
</evidence>
<dbReference type="Gene3D" id="1.20.120.160">
    <property type="entry name" value="HPT domain"/>
    <property type="match status" value="1"/>
</dbReference>
<evidence type="ECO:0000313" key="4">
    <source>
        <dbReference type="Proteomes" id="UP000746751"/>
    </source>
</evidence>
<keyword evidence="1" id="KW-0597">Phosphoprotein</keyword>
<dbReference type="PROSITE" id="PS50894">
    <property type="entry name" value="HPT"/>
    <property type="match status" value="1"/>
</dbReference>
<dbReference type="EMBL" id="DYVF01000052">
    <property type="protein sequence ID" value="HJG31531.1"/>
    <property type="molecule type" value="Genomic_DNA"/>
</dbReference>
<evidence type="ECO:0000259" key="2">
    <source>
        <dbReference type="PROSITE" id="PS50894"/>
    </source>
</evidence>
<gene>
    <name evidence="3" type="ORF">K8U80_09085</name>
</gene>
<sequence length="113" mass="11628">MNKDALVAAGMDVDGALARLMGSEALLERLLGTFAVDGNMAKLEAAQADGDVDAALEAAHTLKGVCGNLSMTALFDLSSRACDLFRSGDTAAAFALVPQMRDAYAAMMSAIKA</sequence>
<reference evidence="3" key="1">
    <citation type="journal article" date="2021" name="PeerJ">
        <title>Extensive microbial diversity within the chicken gut microbiome revealed by metagenomics and culture.</title>
        <authorList>
            <person name="Gilroy R."/>
            <person name="Ravi A."/>
            <person name="Getino M."/>
            <person name="Pursley I."/>
            <person name="Horton D.L."/>
            <person name="Alikhan N.F."/>
            <person name="Baker D."/>
            <person name="Gharbi K."/>
            <person name="Hall N."/>
            <person name="Watson M."/>
            <person name="Adriaenssens E.M."/>
            <person name="Foster-Nyarko E."/>
            <person name="Jarju S."/>
            <person name="Secka A."/>
            <person name="Antonio M."/>
            <person name="Oren A."/>
            <person name="Chaudhuri R.R."/>
            <person name="La Ragione R."/>
            <person name="Hildebrand F."/>
            <person name="Pallen M.J."/>
        </authorList>
    </citation>
    <scope>NUCLEOTIDE SEQUENCE</scope>
    <source>
        <strain evidence="3">ChiGjej2B2-7701</strain>
    </source>
</reference>
<dbReference type="InterPro" id="IPR036641">
    <property type="entry name" value="HPT_dom_sf"/>
</dbReference>
<dbReference type="AlphaFoldDB" id="A0A921IQT6"/>
<dbReference type="GO" id="GO:0000160">
    <property type="term" value="P:phosphorelay signal transduction system"/>
    <property type="evidence" value="ECO:0007669"/>
    <property type="project" value="InterPro"/>
</dbReference>
<comment type="caution">
    <text evidence="3">The sequence shown here is derived from an EMBL/GenBank/DDBJ whole genome shotgun (WGS) entry which is preliminary data.</text>
</comment>
<evidence type="ECO:0000313" key="3">
    <source>
        <dbReference type="EMBL" id="HJG31531.1"/>
    </source>
</evidence>
<feature type="modified residue" description="Phosphohistidine" evidence="1">
    <location>
        <position position="60"/>
    </location>
</feature>
<accession>A0A921IQT6</accession>
<dbReference type="Proteomes" id="UP000746751">
    <property type="component" value="Unassembled WGS sequence"/>
</dbReference>
<proteinExistence type="predicted"/>
<name>A0A921IQT6_9ACTN</name>
<organism evidence="3 4">
    <name type="scientific">Collinsella ihumii</name>
    <dbReference type="NCBI Taxonomy" id="1720204"/>
    <lineage>
        <taxon>Bacteria</taxon>
        <taxon>Bacillati</taxon>
        <taxon>Actinomycetota</taxon>
        <taxon>Coriobacteriia</taxon>
        <taxon>Coriobacteriales</taxon>
        <taxon>Coriobacteriaceae</taxon>
        <taxon>Collinsella</taxon>
    </lineage>
</organism>
<dbReference type="SUPFAM" id="SSF47226">
    <property type="entry name" value="Histidine-containing phosphotransfer domain, HPT domain"/>
    <property type="match status" value="1"/>
</dbReference>
<dbReference type="Pfam" id="PF01627">
    <property type="entry name" value="Hpt"/>
    <property type="match status" value="1"/>
</dbReference>
<reference evidence="3" key="2">
    <citation type="submission" date="2021-09" db="EMBL/GenBank/DDBJ databases">
        <authorList>
            <person name="Gilroy R."/>
        </authorList>
    </citation>
    <scope>NUCLEOTIDE SEQUENCE</scope>
    <source>
        <strain evidence="3">ChiGjej2B2-7701</strain>
    </source>
</reference>
<dbReference type="InterPro" id="IPR008207">
    <property type="entry name" value="Sig_transdc_His_kin_Hpt_dom"/>
</dbReference>
<feature type="domain" description="HPt" evidence="2">
    <location>
        <begin position="19"/>
        <end position="113"/>
    </location>
</feature>